<feature type="transmembrane region" description="Helical" evidence="1">
    <location>
        <begin position="63"/>
        <end position="83"/>
    </location>
</feature>
<accession>A0A0L6JGH4</accession>
<keyword evidence="1" id="KW-0472">Membrane</keyword>
<evidence type="ECO:0000313" key="3">
    <source>
        <dbReference type="Proteomes" id="UP000036923"/>
    </source>
</evidence>
<proteinExistence type="predicted"/>
<name>A0A0L6JGH4_9FIRM</name>
<dbReference type="RefSeq" id="WP_036939689.1">
    <property type="nucleotide sequence ID" value="NZ_JQKC01000009.1"/>
</dbReference>
<dbReference type="AlphaFoldDB" id="A0A0L6JGH4"/>
<evidence type="ECO:0000313" key="2">
    <source>
        <dbReference type="EMBL" id="KNY24971.1"/>
    </source>
</evidence>
<dbReference type="OrthoDB" id="2629040at2"/>
<dbReference type="PATRIC" id="fig|398512.5.peg.241"/>
<evidence type="ECO:0000256" key="1">
    <source>
        <dbReference type="SAM" id="Phobius"/>
    </source>
</evidence>
<keyword evidence="1" id="KW-1133">Transmembrane helix</keyword>
<dbReference type="eggNOG" id="ENOG5032S0X">
    <property type="taxonomic scope" value="Bacteria"/>
</dbReference>
<dbReference type="Proteomes" id="UP000036923">
    <property type="component" value="Unassembled WGS sequence"/>
</dbReference>
<organism evidence="2 3">
    <name type="scientific">Pseudobacteroides cellulosolvens ATCC 35603 = DSM 2933</name>
    <dbReference type="NCBI Taxonomy" id="398512"/>
    <lineage>
        <taxon>Bacteria</taxon>
        <taxon>Bacillati</taxon>
        <taxon>Bacillota</taxon>
        <taxon>Clostridia</taxon>
        <taxon>Eubacteriales</taxon>
        <taxon>Oscillospiraceae</taxon>
        <taxon>Pseudobacteroides</taxon>
    </lineage>
</organism>
<keyword evidence="3" id="KW-1185">Reference proteome</keyword>
<keyword evidence="1" id="KW-0812">Transmembrane</keyword>
<reference evidence="3" key="1">
    <citation type="submission" date="2015-07" db="EMBL/GenBank/DDBJ databases">
        <title>Near-Complete Genome Sequence of the Cellulolytic Bacterium Bacteroides (Pseudobacteroides) cellulosolvens ATCC 35603.</title>
        <authorList>
            <person name="Dassa B."/>
            <person name="Utturkar S.M."/>
            <person name="Klingeman D.M."/>
            <person name="Hurt R.A."/>
            <person name="Keller M."/>
            <person name="Xu J."/>
            <person name="Reddy Y.H.K."/>
            <person name="Borovok I."/>
            <person name="Grinberg I.R."/>
            <person name="Lamed R."/>
            <person name="Zhivin O."/>
            <person name="Bayer E.A."/>
            <person name="Brown S.D."/>
        </authorList>
    </citation>
    <scope>NUCLEOTIDE SEQUENCE [LARGE SCALE GENOMIC DNA]</scope>
    <source>
        <strain evidence="3">DSM 2933</strain>
    </source>
</reference>
<comment type="caution">
    <text evidence="2">The sequence shown here is derived from an EMBL/GenBank/DDBJ whole genome shotgun (WGS) entry which is preliminary data.</text>
</comment>
<protein>
    <submittedName>
        <fullName evidence="2">Uncharacterized protein</fullName>
    </submittedName>
</protein>
<sequence length="120" mass="13545">MISKIIAGDYLNQTLMIHQPMFKKEILYIVKGFTKKNWIEINKDTVEAYEVLNKEHQKSATSAIGRAFIGSALLGGIGLFAGLSAKNKGIYIIAIQFKDGKKSLLETDEKMYKKIMQILF</sequence>
<dbReference type="EMBL" id="LGTC01000001">
    <property type="protein sequence ID" value="KNY24971.1"/>
    <property type="molecule type" value="Genomic_DNA"/>
</dbReference>
<gene>
    <name evidence="2" type="ORF">Bccel_0228</name>
</gene>